<feature type="compositionally biased region" description="Basic and acidic residues" evidence="1">
    <location>
        <begin position="55"/>
        <end position="64"/>
    </location>
</feature>
<organism evidence="3 4">
    <name type="scientific">Streptomyces spirodelae</name>
    <dbReference type="NCBI Taxonomy" id="2812904"/>
    <lineage>
        <taxon>Bacteria</taxon>
        <taxon>Bacillati</taxon>
        <taxon>Actinomycetota</taxon>
        <taxon>Actinomycetes</taxon>
        <taxon>Kitasatosporales</taxon>
        <taxon>Streptomycetaceae</taxon>
        <taxon>Streptomyces</taxon>
    </lineage>
</organism>
<dbReference type="InterPro" id="IPR046151">
    <property type="entry name" value="DUF6153"/>
</dbReference>
<evidence type="ECO:0000256" key="1">
    <source>
        <dbReference type="SAM" id="MobiDB-lite"/>
    </source>
</evidence>
<gene>
    <name evidence="3" type="ORF">JW592_13580</name>
</gene>
<dbReference type="Pfam" id="PF19650">
    <property type="entry name" value="DUF6153"/>
    <property type="match status" value="1"/>
</dbReference>
<keyword evidence="4" id="KW-1185">Reference proteome</keyword>
<dbReference type="Proteomes" id="UP001518976">
    <property type="component" value="Unassembled WGS sequence"/>
</dbReference>
<proteinExistence type="predicted"/>
<protein>
    <recommendedName>
        <fullName evidence="5">DUF2946 domain-containing protein</fullName>
    </recommendedName>
</protein>
<dbReference type="RefSeq" id="WP_209265286.1">
    <property type="nucleotide sequence ID" value="NZ_JAFFZN010000010.1"/>
</dbReference>
<evidence type="ECO:0008006" key="5">
    <source>
        <dbReference type="Google" id="ProtNLM"/>
    </source>
</evidence>
<feature type="region of interest" description="Disordered" evidence="1">
    <location>
        <begin position="44"/>
        <end position="86"/>
    </location>
</feature>
<evidence type="ECO:0000256" key="2">
    <source>
        <dbReference type="SAM" id="SignalP"/>
    </source>
</evidence>
<comment type="caution">
    <text evidence="3">The sequence shown here is derived from an EMBL/GenBank/DDBJ whole genome shotgun (WGS) entry which is preliminary data.</text>
</comment>
<reference evidence="3 4" key="1">
    <citation type="submission" date="2021-02" db="EMBL/GenBank/DDBJ databases">
        <title>Streptomyces spirodelae sp. nov., isolated from duckweed.</title>
        <authorList>
            <person name="Saimee Y."/>
            <person name="Duangmal K."/>
        </authorList>
    </citation>
    <scope>NUCLEOTIDE SEQUENCE [LARGE SCALE GENOMIC DNA]</scope>
    <source>
        <strain evidence="3 4">DW4-2</strain>
    </source>
</reference>
<keyword evidence="2" id="KW-0732">Signal</keyword>
<evidence type="ECO:0000313" key="3">
    <source>
        <dbReference type="EMBL" id="MBO8186483.1"/>
    </source>
</evidence>
<evidence type="ECO:0000313" key="4">
    <source>
        <dbReference type="Proteomes" id="UP001518976"/>
    </source>
</evidence>
<accession>A0ABS3WTQ5</accession>
<feature type="signal peptide" evidence="2">
    <location>
        <begin position="1"/>
        <end position="27"/>
    </location>
</feature>
<feature type="chain" id="PRO_5046074194" description="DUF2946 domain-containing protein" evidence="2">
    <location>
        <begin position="28"/>
        <end position="120"/>
    </location>
</feature>
<name>A0ABS3WTQ5_9ACTN</name>
<dbReference type="EMBL" id="JAFFZN010000010">
    <property type="protein sequence ID" value="MBO8186483.1"/>
    <property type="molecule type" value="Genomic_DNA"/>
</dbReference>
<sequence length="120" mass="12302">MPGRVRLHWLVLFATCVLAVGHGFAGAATHLPYYPDHALVTHAASEPQAVGTEPPKGHDGHGDTSCEIITGGFPHLQPDAEGSPAVAPGEVPLAVLPRGVAAASRAPPKPSLTALSVLRI</sequence>